<dbReference type="Proteomes" id="UP000256977">
    <property type="component" value="Unassembled WGS sequence"/>
</dbReference>
<feature type="transmembrane region" description="Helical" evidence="2">
    <location>
        <begin position="6"/>
        <end position="28"/>
    </location>
</feature>
<evidence type="ECO:0000313" key="3">
    <source>
        <dbReference type="EMBL" id="RED84300.1"/>
    </source>
</evidence>
<comment type="caution">
    <text evidence="3">The sequence shown here is derived from an EMBL/GenBank/DDBJ whole genome shotgun (WGS) entry which is preliminary data.</text>
</comment>
<sequence length="160" mass="17250">MAWQAAGYAIAVAAVVVAMAIVLSLASLSRSIRRLERTAEAVSKDATTVLRRCDHLAEEIEATLAMSRKSLEDFAWLAEGARAMGEAVHSAAKTTARLTELYRDCLSAPFQSASGDSDAGEKTELSNLARTLWSMWKSRGRASSSERRDPSANAEQSEGE</sequence>
<proteinExistence type="predicted"/>
<accession>A0A3D9KDU2</accession>
<dbReference type="EMBL" id="QRDZ01000006">
    <property type="protein sequence ID" value="RED84300.1"/>
    <property type="molecule type" value="Genomic_DNA"/>
</dbReference>
<reference evidence="3 4" key="1">
    <citation type="submission" date="2018-07" db="EMBL/GenBank/DDBJ databases">
        <title>Genomic Encyclopedia of Type Strains, Phase III (KMG-III): the genomes of soil and plant-associated and newly described type strains.</title>
        <authorList>
            <person name="Whitman W."/>
        </authorList>
    </citation>
    <scope>NUCLEOTIDE SEQUENCE [LARGE SCALE GENOMIC DNA]</scope>
    <source>
        <strain evidence="3 4">CECT 7287</strain>
    </source>
</reference>
<evidence type="ECO:0000313" key="4">
    <source>
        <dbReference type="Proteomes" id="UP000256977"/>
    </source>
</evidence>
<dbReference type="AlphaFoldDB" id="A0A3D9KDU2"/>
<keyword evidence="2" id="KW-0812">Transmembrane</keyword>
<evidence type="ECO:0000256" key="2">
    <source>
        <dbReference type="SAM" id="Phobius"/>
    </source>
</evidence>
<feature type="region of interest" description="Disordered" evidence="1">
    <location>
        <begin position="138"/>
        <end position="160"/>
    </location>
</feature>
<dbReference type="RefSeq" id="WP_116060450.1">
    <property type="nucleotide sequence ID" value="NZ_QRDZ01000006.1"/>
</dbReference>
<keyword evidence="2" id="KW-0472">Membrane</keyword>
<dbReference type="OrthoDB" id="2679509at2"/>
<name>A0A3D9KDU2_9BACL</name>
<gene>
    <name evidence="3" type="ORF">DFP98_106173</name>
</gene>
<keyword evidence="2" id="KW-1133">Transmembrane helix</keyword>
<evidence type="ECO:0008006" key="5">
    <source>
        <dbReference type="Google" id="ProtNLM"/>
    </source>
</evidence>
<organism evidence="3 4">
    <name type="scientific">Cohnella phaseoli</name>
    <dbReference type="NCBI Taxonomy" id="456490"/>
    <lineage>
        <taxon>Bacteria</taxon>
        <taxon>Bacillati</taxon>
        <taxon>Bacillota</taxon>
        <taxon>Bacilli</taxon>
        <taxon>Bacillales</taxon>
        <taxon>Paenibacillaceae</taxon>
        <taxon>Cohnella</taxon>
    </lineage>
</organism>
<protein>
    <recommendedName>
        <fullName evidence="5">DUF948 domain-containing protein</fullName>
    </recommendedName>
</protein>
<keyword evidence="4" id="KW-1185">Reference proteome</keyword>
<evidence type="ECO:0000256" key="1">
    <source>
        <dbReference type="SAM" id="MobiDB-lite"/>
    </source>
</evidence>